<evidence type="ECO:0000256" key="1">
    <source>
        <dbReference type="ARBA" id="ARBA00022660"/>
    </source>
</evidence>
<dbReference type="Proteomes" id="UP000075221">
    <property type="component" value="Chromosome"/>
</dbReference>
<evidence type="ECO:0000256" key="2">
    <source>
        <dbReference type="ARBA" id="ARBA00022982"/>
    </source>
</evidence>
<dbReference type="InterPro" id="IPR054309">
    <property type="entry name" value="NorB_cytochrome_c-like"/>
</dbReference>
<keyword evidence="3" id="KW-1133">Transmembrane helix</keyword>
<dbReference type="Pfam" id="PF22085">
    <property type="entry name" value="NorB_cytochrome_c-like"/>
    <property type="match status" value="1"/>
</dbReference>
<keyword evidence="8" id="KW-1185">Reference proteome</keyword>
<proteinExistence type="predicted"/>
<dbReference type="Proteomes" id="UP000178666">
    <property type="component" value="Chromosome"/>
</dbReference>
<dbReference type="PANTHER" id="PTHR10422">
    <property type="entry name" value="CYTOCHROME C OXIDASE SUBUNIT 1"/>
    <property type="match status" value="1"/>
</dbReference>
<feature type="transmembrane region" description="Helical" evidence="3">
    <location>
        <begin position="569"/>
        <end position="590"/>
    </location>
</feature>
<dbReference type="Gene3D" id="1.20.210.10">
    <property type="entry name" value="Cytochrome c oxidase-like, subunit I domain"/>
    <property type="match status" value="1"/>
</dbReference>
<dbReference type="GO" id="GO:0020037">
    <property type="term" value="F:heme binding"/>
    <property type="evidence" value="ECO:0007669"/>
    <property type="project" value="InterPro"/>
</dbReference>
<evidence type="ECO:0000313" key="7">
    <source>
        <dbReference type="Proteomes" id="UP000075221"/>
    </source>
</evidence>
<accession>A0AAC9APG2</accession>
<evidence type="ECO:0000313" key="8">
    <source>
        <dbReference type="Proteomes" id="UP000178666"/>
    </source>
</evidence>
<evidence type="ECO:0000256" key="3">
    <source>
        <dbReference type="SAM" id="Phobius"/>
    </source>
</evidence>
<dbReference type="InterPro" id="IPR023616">
    <property type="entry name" value="Cyt_c_oxase-like_su1_dom"/>
</dbReference>
<feature type="transmembrane region" description="Helical" evidence="3">
    <location>
        <begin position="430"/>
        <end position="451"/>
    </location>
</feature>
<dbReference type="GO" id="GO:0004129">
    <property type="term" value="F:cytochrome-c oxidase activity"/>
    <property type="evidence" value="ECO:0007669"/>
    <property type="project" value="InterPro"/>
</dbReference>
<dbReference type="EMBL" id="CP014352">
    <property type="protein sequence ID" value="AMS07136.1"/>
    <property type="molecule type" value="Genomic_DNA"/>
</dbReference>
<feature type="transmembrane region" description="Helical" evidence="3">
    <location>
        <begin position="386"/>
        <end position="406"/>
    </location>
</feature>
<evidence type="ECO:0000313" key="5">
    <source>
        <dbReference type="EMBL" id="AMS07136.1"/>
    </source>
</evidence>
<feature type="transmembrane region" description="Helical" evidence="3">
    <location>
        <begin position="540"/>
        <end position="563"/>
    </location>
</feature>
<feature type="transmembrane region" description="Helical" evidence="3">
    <location>
        <begin position="611"/>
        <end position="633"/>
    </location>
</feature>
<reference evidence="6 8" key="1">
    <citation type="journal article" date="2016" name="Plant Dis.">
        <title>Improved production of propionic acid using genome shuffling.</title>
        <authorList>
            <person name="Luna-Flores C.H."/>
            <person name="Palfreyman R.W."/>
            <person name="Kromer J.O."/>
            <person name="Nielsen L.K."/>
            <person name="Marcellin E."/>
        </authorList>
    </citation>
    <scope>NUCLEOTIDE SEQUENCE [LARGE SCALE GENOMIC DNA]</scope>
    <source>
        <strain evidence="6 8">F3E8</strain>
    </source>
</reference>
<feature type="transmembrane region" description="Helical" evidence="3">
    <location>
        <begin position="472"/>
        <end position="492"/>
    </location>
</feature>
<sequence>MHPPREVTLDPPDSPPHRPYRRLATTLLITLVAAFSVLIAGGLAIFHNEAPRPQQVVDSNGVTMFTKSQLISGQAVYEKSGLADYGTFLGNGSYLGPDYTAEALHIALGGMHRYYAQQLYGHSWDSLSKEQQGGIEGRVKQEVRVNRYNSGTDTLTLTPAQVAGLDAVRSYYHDQFVSGKAPQGLKNAPISQKTSDYLVDGDKVNQLAEYFFWGAWISTTNRPHSDTTYTNNWPYEPASGNTMPASAMTWTAISVALLVLGLGAVIWFQRRYDLDTKLSFDLQHPQLPDPDRPITTSQRKTGKYFLLIMLLFGAQILYGELLAHYYIEDGFFGLPIQNLLPFNVAKSWHLQLAIFWIATAWLGAAAYMVPRLLGREPRRQGRLIDVLFYSLIFVVVGSLIGEWLSMMGKGNKGWWLWGATGWEYLELGKVWQFLFIAAMGLWVFILLRGFLPAMRRAGTPGVDTDRTRLTTMLLISAVAIPGFYLASLFILPNSHVTYADYWRWWIVHLWVEGIFECFAVILIGWLMVDLKLATSRSTIRALYFQLILLMGTGVVGIGHHYFWIGDNSIWIPLGACFSALEVVPLCLLVWEAWTHYRAYRENGAQFPYKGTFMFLASMGVWNAVGAGATGFLINAPAINYFEHGTQWTPAHAHAAMAGVYAFFSIAIMLYALRNISRRQAWSEKTEAWIRRSCWALNIGLAGMVFVSLMPLGFIQLADAVANGYWHARMTSFYDSTLAKVLLWGRLPWDLVFTAGVVMLLGVVIHVVRNLKPAQDQEMAESHQQWDKVE</sequence>
<feature type="transmembrane region" description="Helical" evidence="3">
    <location>
        <begin position="247"/>
        <end position="268"/>
    </location>
</feature>
<dbReference type="Pfam" id="PF00115">
    <property type="entry name" value="COX1"/>
    <property type="match status" value="1"/>
</dbReference>
<dbReference type="GO" id="GO:0009060">
    <property type="term" value="P:aerobic respiration"/>
    <property type="evidence" value="ECO:0007669"/>
    <property type="project" value="InterPro"/>
</dbReference>
<keyword evidence="1" id="KW-0679">Respiratory chain</keyword>
<dbReference type="InterPro" id="IPR000883">
    <property type="entry name" value="Cyt_C_Oxase_1"/>
</dbReference>
<feature type="domain" description="Cytochrome oxidase subunit I profile" evidence="4">
    <location>
        <begin position="261"/>
        <end position="789"/>
    </location>
</feature>
<feature type="transmembrane region" description="Helical" evidence="3">
    <location>
        <begin position="693"/>
        <end position="714"/>
    </location>
</feature>
<dbReference type="PANTHER" id="PTHR10422:SF38">
    <property type="entry name" value="CYTOCHROME B SUBUNIT OF NITRIC OXIDE REDUCTASE"/>
    <property type="match status" value="1"/>
</dbReference>
<protein>
    <submittedName>
        <fullName evidence="5">Nitric oxide reductase</fullName>
    </submittedName>
</protein>
<dbReference type="SUPFAM" id="SSF81442">
    <property type="entry name" value="Cytochrome c oxidase subunit I-like"/>
    <property type="match status" value="1"/>
</dbReference>
<dbReference type="InterPro" id="IPR036927">
    <property type="entry name" value="Cyt_c_oxase-like_su1_sf"/>
</dbReference>
<gene>
    <name evidence="6" type="ORF">A8L58_10255</name>
    <name evidence="5" type="ORF">AXH35_08815</name>
</gene>
<keyword evidence="3" id="KW-0472">Membrane</keyword>
<dbReference type="GO" id="GO:0016020">
    <property type="term" value="C:membrane"/>
    <property type="evidence" value="ECO:0007669"/>
    <property type="project" value="InterPro"/>
</dbReference>
<keyword evidence="3" id="KW-0812">Transmembrane</keyword>
<feature type="transmembrane region" description="Helical" evidence="3">
    <location>
        <begin position="23"/>
        <end position="46"/>
    </location>
</feature>
<organism evidence="5 7">
    <name type="scientific">Acidipropionibacterium acidipropionici</name>
    <dbReference type="NCBI Taxonomy" id="1748"/>
    <lineage>
        <taxon>Bacteria</taxon>
        <taxon>Bacillati</taxon>
        <taxon>Actinomycetota</taxon>
        <taxon>Actinomycetes</taxon>
        <taxon>Propionibacteriales</taxon>
        <taxon>Propionibacteriaceae</taxon>
        <taxon>Acidipropionibacterium</taxon>
    </lineage>
</organism>
<keyword evidence="2" id="KW-0249">Electron transport</keyword>
<dbReference type="PROSITE" id="PS50855">
    <property type="entry name" value="COX1"/>
    <property type="match status" value="1"/>
</dbReference>
<feature type="transmembrane region" description="Helical" evidence="3">
    <location>
        <begin position="750"/>
        <end position="767"/>
    </location>
</feature>
<dbReference type="AlphaFoldDB" id="A0AAC9APG2"/>
<feature type="transmembrane region" description="Helical" evidence="3">
    <location>
        <begin position="504"/>
        <end position="528"/>
    </location>
</feature>
<feature type="transmembrane region" description="Helical" evidence="3">
    <location>
        <begin position="653"/>
        <end position="672"/>
    </location>
</feature>
<dbReference type="EMBL" id="CP015970">
    <property type="protein sequence ID" value="AOZ48338.1"/>
    <property type="molecule type" value="Genomic_DNA"/>
</dbReference>
<reference evidence="5 7" key="2">
    <citation type="submission" date="2016-02" db="EMBL/GenBank/DDBJ databases">
        <title>Complete Genome Sequence of Propionibacterium acidipropionici ATCC 55737.</title>
        <authorList>
            <person name="Luna Flores C.H."/>
            <person name="Nielsen L.K."/>
            <person name="Marcellin E."/>
        </authorList>
    </citation>
    <scope>NUCLEOTIDE SEQUENCE [LARGE SCALE GENOMIC DNA]</scope>
    <source>
        <strain evidence="5 7">ATCC 55737</strain>
    </source>
</reference>
<keyword evidence="1" id="KW-0813">Transport</keyword>
<evidence type="ECO:0000259" key="4">
    <source>
        <dbReference type="PROSITE" id="PS50855"/>
    </source>
</evidence>
<name>A0AAC9APG2_9ACTN</name>
<feature type="transmembrane region" description="Helical" evidence="3">
    <location>
        <begin position="347"/>
        <end position="374"/>
    </location>
</feature>
<evidence type="ECO:0000313" key="6">
    <source>
        <dbReference type="EMBL" id="AOZ48338.1"/>
    </source>
</evidence>
<feature type="transmembrane region" description="Helical" evidence="3">
    <location>
        <begin position="304"/>
        <end position="327"/>
    </location>
</feature>